<evidence type="ECO:0000256" key="2">
    <source>
        <dbReference type="ARBA" id="ARBA00023015"/>
    </source>
</evidence>
<dbReference type="SUPFAM" id="SSF46785">
    <property type="entry name" value="Winged helix' DNA-binding domain"/>
    <property type="match status" value="1"/>
</dbReference>
<feature type="domain" description="Winged helix-turn-helix transcription repressor HrcA DNA-binding" evidence="7">
    <location>
        <begin position="1"/>
        <end position="58"/>
    </location>
</feature>
<dbReference type="HOGENOM" id="CLU_050019_1_0_9"/>
<dbReference type="Gene3D" id="3.30.390.60">
    <property type="entry name" value="Heat-inducible transcription repressor hrca homolog, domain 3"/>
    <property type="match status" value="1"/>
</dbReference>
<dbReference type="PANTHER" id="PTHR34824">
    <property type="entry name" value="HEAT-INDUCIBLE TRANSCRIPTION REPRESSOR HRCA"/>
    <property type="match status" value="1"/>
</dbReference>
<feature type="domain" description="Heat-inducible transcription repressor HrcA C-terminal" evidence="6">
    <location>
        <begin position="111"/>
        <end position="315"/>
    </location>
</feature>
<dbReference type="InterPro" id="IPR023120">
    <property type="entry name" value="WHTH_transcript_rep_HrcA_IDD"/>
</dbReference>
<evidence type="ECO:0000313" key="9">
    <source>
        <dbReference type="Proteomes" id="UP000019050"/>
    </source>
</evidence>
<accession>W1Q5V5</accession>
<sequence length="329" mass="36989">MLTARQQQILQLIVQLYGQYEEPIGSKTLLQKSLLDVSPATVRNDMLALERIGYLKKAHSSSGRIPSFDGYRYYVDQLIEDQADIQMAKQDSEVIQSIFRDRHFDAMQHAQLAADILVSLTGYTAVVLGESKEQYHLSEFRLIQLSESRIVAIVLTDKGSVESDLVDLPRSLSREDLGRLTQAINQEIVGLSLLEAQQRLKLTLPLLMQRLVGFQVDFSSVITKLMRHLKGRSYYVSGKNNLFDSVEVSDYKRLFNLIDGSAEMFQLLEAKQGLAVELGLGGLADVSLVTSSYQYQAQQVIIGLVGPATMPYQRVLGLMHHITHELAHY</sequence>
<dbReference type="InterPro" id="IPR036390">
    <property type="entry name" value="WH_DNA-bd_sf"/>
</dbReference>
<keyword evidence="1 5" id="KW-0678">Repressor</keyword>
<dbReference type="RefSeq" id="WP_023392082.1">
    <property type="nucleotide sequence ID" value="NZ_CP146287.1"/>
</dbReference>
<evidence type="ECO:0000313" key="8">
    <source>
        <dbReference type="EMBL" id="ESK65279.1"/>
    </source>
</evidence>
<comment type="caution">
    <text evidence="8">The sequence shown here is derived from an EMBL/GenBank/DDBJ whole genome shotgun (WGS) entry which is preliminary data.</text>
</comment>
<dbReference type="OrthoDB" id="9783139at2"/>
<comment type="function">
    <text evidence="5">Negative regulator of class I heat shock genes (grpE-dnaK-dnaJ and groELS operons). Prevents heat-shock induction of these operons.</text>
</comment>
<dbReference type="STRING" id="592010.GCWU000182_001440"/>
<dbReference type="eggNOG" id="COG1420">
    <property type="taxonomic scope" value="Bacteria"/>
</dbReference>
<keyword evidence="4 5" id="KW-0804">Transcription</keyword>
<protein>
    <recommendedName>
        <fullName evidence="5">Heat-inducible transcription repressor HrcA</fullName>
    </recommendedName>
</protein>
<evidence type="ECO:0000259" key="6">
    <source>
        <dbReference type="Pfam" id="PF01628"/>
    </source>
</evidence>
<keyword evidence="3 5" id="KW-0346">Stress response</keyword>
<dbReference type="Proteomes" id="UP000019050">
    <property type="component" value="Unassembled WGS sequence"/>
</dbReference>
<name>W1Q5V5_ABIDE</name>
<dbReference type="InterPro" id="IPR021153">
    <property type="entry name" value="HrcA_C"/>
</dbReference>
<dbReference type="InterPro" id="IPR036388">
    <property type="entry name" value="WH-like_DNA-bd_sf"/>
</dbReference>
<evidence type="ECO:0000259" key="7">
    <source>
        <dbReference type="Pfam" id="PF03444"/>
    </source>
</evidence>
<evidence type="ECO:0000256" key="3">
    <source>
        <dbReference type="ARBA" id="ARBA00023016"/>
    </source>
</evidence>
<dbReference type="GO" id="GO:0045892">
    <property type="term" value="P:negative regulation of DNA-templated transcription"/>
    <property type="evidence" value="ECO:0007669"/>
    <property type="project" value="UniProtKB-UniRule"/>
</dbReference>
<dbReference type="Gene3D" id="1.10.10.10">
    <property type="entry name" value="Winged helix-like DNA-binding domain superfamily/Winged helix DNA-binding domain"/>
    <property type="match status" value="1"/>
</dbReference>
<evidence type="ECO:0000256" key="5">
    <source>
        <dbReference type="HAMAP-Rule" id="MF_00081"/>
    </source>
</evidence>
<dbReference type="InterPro" id="IPR005104">
    <property type="entry name" value="WHTH_HrcA_DNA-bd"/>
</dbReference>
<proteinExistence type="inferred from homology"/>
<dbReference type="GO" id="GO:0003677">
    <property type="term" value="F:DNA binding"/>
    <property type="evidence" value="ECO:0007669"/>
    <property type="project" value="InterPro"/>
</dbReference>
<keyword evidence="9" id="KW-1185">Reference proteome</keyword>
<dbReference type="AlphaFoldDB" id="W1Q5V5"/>
<dbReference type="GeneID" id="84817942"/>
<dbReference type="PIRSF" id="PIRSF005485">
    <property type="entry name" value="HrcA"/>
    <property type="match status" value="1"/>
</dbReference>
<gene>
    <name evidence="5" type="primary">hrcA</name>
    <name evidence="8" type="ORF">GCWU000182_001440</name>
</gene>
<dbReference type="InterPro" id="IPR002571">
    <property type="entry name" value="HrcA"/>
</dbReference>
<dbReference type="EMBL" id="ACIN03000013">
    <property type="protein sequence ID" value="ESK65279.1"/>
    <property type="molecule type" value="Genomic_DNA"/>
</dbReference>
<dbReference type="InterPro" id="IPR029016">
    <property type="entry name" value="GAF-like_dom_sf"/>
</dbReference>
<keyword evidence="2 5" id="KW-0805">Transcription regulation</keyword>
<evidence type="ECO:0000256" key="4">
    <source>
        <dbReference type="ARBA" id="ARBA00023163"/>
    </source>
</evidence>
<dbReference type="NCBIfam" id="TIGR00331">
    <property type="entry name" value="hrcA"/>
    <property type="match status" value="1"/>
</dbReference>
<evidence type="ECO:0000256" key="1">
    <source>
        <dbReference type="ARBA" id="ARBA00022491"/>
    </source>
</evidence>
<dbReference type="Gene3D" id="3.30.450.40">
    <property type="match status" value="1"/>
</dbReference>
<organism evidence="8 9">
    <name type="scientific">Abiotrophia defectiva ATCC 49176</name>
    <dbReference type="NCBI Taxonomy" id="592010"/>
    <lineage>
        <taxon>Bacteria</taxon>
        <taxon>Bacillati</taxon>
        <taxon>Bacillota</taxon>
        <taxon>Bacilli</taxon>
        <taxon>Lactobacillales</taxon>
        <taxon>Aerococcaceae</taxon>
        <taxon>Abiotrophia</taxon>
    </lineage>
</organism>
<reference evidence="8" key="1">
    <citation type="submission" date="2013-06" db="EMBL/GenBank/DDBJ databases">
        <authorList>
            <person name="Weinstock G."/>
            <person name="Sodergren E."/>
            <person name="Clifton S."/>
            <person name="Fulton L."/>
            <person name="Fulton B."/>
            <person name="Courtney L."/>
            <person name="Fronick C."/>
            <person name="Harrison M."/>
            <person name="Strong C."/>
            <person name="Farmer C."/>
            <person name="Delahaunty K."/>
            <person name="Markovic C."/>
            <person name="Hall O."/>
            <person name="Minx P."/>
            <person name="Tomlinson C."/>
            <person name="Mitreva M."/>
            <person name="Nelson J."/>
            <person name="Hou S."/>
            <person name="Wollam A."/>
            <person name="Pepin K.H."/>
            <person name="Johnson M."/>
            <person name="Bhonagiri V."/>
            <person name="Nash W.E."/>
            <person name="Warren W."/>
            <person name="Chinwalla A."/>
            <person name="Mardis E.R."/>
            <person name="Wilson R.K."/>
        </authorList>
    </citation>
    <scope>NUCLEOTIDE SEQUENCE [LARGE SCALE GENOMIC DNA]</scope>
    <source>
        <strain evidence="8">ATCC 49176</strain>
    </source>
</reference>
<dbReference type="PANTHER" id="PTHR34824:SF1">
    <property type="entry name" value="HEAT-INDUCIBLE TRANSCRIPTION REPRESSOR HRCA"/>
    <property type="match status" value="1"/>
</dbReference>
<comment type="similarity">
    <text evidence="5">Belongs to the HrcA family.</text>
</comment>
<dbReference type="SUPFAM" id="SSF55781">
    <property type="entry name" value="GAF domain-like"/>
    <property type="match status" value="1"/>
</dbReference>
<dbReference type="HAMAP" id="MF_00081">
    <property type="entry name" value="HrcA"/>
    <property type="match status" value="1"/>
</dbReference>
<dbReference type="Pfam" id="PF01628">
    <property type="entry name" value="HrcA"/>
    <property type="match status" value="1"/>
</dbReference>
<dbReference type="Pfam" id="PF03444">
    <property type="entry name" value="WHD_HrcA"/>
    <property type="match status" value="1"/>
</dbReference>